<gene>
    <name evidence="2" type="ORF">Acr_23g0005360</name>
</gene>
<name>A0A7J0GN16_9ERIC</name>
<dbReference type="PANTHER" id="PTHR23146:SF0">
    <property type="entry name" value="RNA POLYMERASE-ASSOCIATED PROTEIN LEO1"/>
    <property type="match status" value="1"/>
</dbReference>
<reference evidence="2 3" key="1">
    <citation type="submission" date="2019-07" db="EMBL/GenBank/DDBJ databases">
        <title>De Novo Assembly of kiwifruit Actinidia rufa.</title>
        <authorList>
            <person name="Sugita-Konishi S."/>
            <person name="Sato K."/>
            <person name="Mori E."/>
            <person name="Abe Y."/>
            <person name="Kisaki G."/>
            <person name="Hamano K."/>
            <person name="Suezawa K."/>
            <person name="Otani M."/>
            <person name="Fukuda T."/>
            <person name="Manabe T."/>
            <person name="Gomi K."/>
            <person name="Tabuchi M."/>
            <person name="Akimitsu K."/>
            <person name="Kataoka I."/>
        </authorList>
    </citation>
    <scope>NUCLEOTIDE SEQUENCE [LARGE SCALE GENOMIC DNA]</scope>
    <source>
        <strain evidence="3">cv. Fuchu</strain>
    </source>
</reference>
<dbReference type="PANTHER" id="PTHR23146">
    <property type="entry name" value="LEO1 PROTEIN"/>
    <property type="match status" value="1"/>
</dbReference>
<feature type="compositionally biased region" description="Acidic residues" evidence="1">
    <location>
        <begin position="143"/>
        <end position="168"/>
    </location>
</feature>
<protein>
    <submittedName>
        <fullName evidence="2">Leo1-like family protein</fullName>
    </submittedName>
</protein>
<comment type="caution">
    <text evidence="2">The sequence shown here is derived from an EMBL/GenBank/DDBJ whole genome shotgun (WGS) entry which is preliminary data.</text>
</comment>
<feature type="compositionally biased region" description="Polar residues" evidence="1">
    <location>
        <begin position="99"/>
        <end position="111"/>
    </location>
</feature>
<evidence type="ECO:0000313" key="3">
    <source>
        <dbReference type="Proteomes" id="UP000585474"/>
    </source>
</evidence>
<dbReference type="AlphaFoldDB" id="A0A7J0GN16"/>
<feature type="compositionally biased region" description="Basic and acidic residues" evidence="1">
    <location>
        <begin position="133"/>
        <end position="142"/>
    </location>
</feature>
<organism evidence="2 3">
    <name type="scientific">Actinidia rufa</name>
    <dbReference type="NCBI Taxonomy" id="165716"/>
    <lineage>
        <taxon>Eukaryota</taxon>
        <taxon>Viridiplantae</taxon>
        <taxon>Streptophyta</taxon>
        <taxon>Embryophyta</taxon>
        <taxon>Tracheophyta</taxon>
        <taxon>Spermatophyta</taxon>
        <taxon>Magnoliopsida</taxon>
        <taxon>eudicotyledons</taxon>
        <taxon>Gunneridae</taxon>
        <taxon>Pentapetalae</taxon>
        <taxon>asterids</taxon>
        <taxon>Ericales</taxon>
        <taxon>Actinidiaceae</taxon>
        <taxon>Actinidia</taxon>
    </lineage>
</organism>
<dbReference type="GO" id="GO:0032968">
    <property type="term" value="P:positive regulation of transcription elongation by RNA polymerase II"/>
    <property type="evidence" value="ECO:0007669"/>
    <property type="project" value="TreeGrafter"/>
</dbReference>
<dbReference type="GO" id="GO:0016593">
    <property type="term" value="C:Cdc73/Paf1 complex"/>
    <property type="evidence" value="ECO:0007669"/>
    <property type="project" value="InterPro"/>
</dbReference>
<proteinExistence type="predicted"/>
<evidence type="ECO:0000313" key="2">
    <source>
        <dbReference type="EMBL" id="GFZ12151.1"/>
    </source>
</evidence>
<keyword evidence="3" id="KW-1185">Reference proteome</keyword>
<dbReference type="GO" id="GO:0006368">
    <property type="term" value="P:transcription elongation by RNA polymerase II"/>
    <property type="evidence" value="ECO:0007669"/>
    <property type="project" value="InterPro"/>
</dbReference>
<sequence>MRFIPSSLSSNSHRLLTALVDSRHKKVYKVKNCVTDIDPEREKEQKGRAESQTVGANELLNWKKKKVNRKYMQTGHRECQLLPGFLEDALDEGQKGISCKSSLHPVNSSRHPVNFSEMRLESEYQTEGDEDERSPQRRRVEEQEREAEEDDHDGEEPTANEASEEEPEEPKHKAKEFGGSLKRKEIESDEDSPQRKSTTHR</sequence>
<dbReference type="GO" id="GO:1990269">
    <property type="term" value="F:RNA polymerase II C-terminal domain phosphoserine binding"/>
    <property type="evidence" value="ECO:0007669"/>
    <property type="project" value="TreeGrafter"/>
</dbReference>
<dbReference type="Proteomes" id="UP000585474">
    <property type="component" value="Unassembled WGS sequence"/>
</dbReference>
<feature type="region of interest" description="Disordered" evidence="1">
    <location>
        <begin position="98"/>
        <end position="201"/>
    </location>
</feature>
<dbReference type="EMBL" id="BJWL01000023">
    <property type="protein sequence ID" value="GFZ12151.1"/>
    <property type="molecule type" value="Genomic_DNA"/>
</dbReference>
<accession>A0A7J0GN16</accession>
<evidence type="ECO:0000256" key="1">
    <source>
        <dbReference type="SAM" id="MobiDB-lite"/>
    </source>
</evidence>
<dbReference type="OrthoDB" id="20844at2759"/>
<dbReference type="Pfam" id="PF04004">
    <property type="entry name" value="Leo1"/>
    <property type="match status" value="1"/>
</dbReference>
<dbReference type="InterPro" id="IPR007149">
    <property type="entry name" value="Leo1"/>
</dbReference>